<organism evidence="2 3">
    <name type="scientific">Datura stramonium</name>
    <name type="common">Jimsonweed</name>
    <name type="synonym">Common thornapple</name>
    <dbReference type="NCBI Taxonomy" id="4076"/>
    <lineage>
        <taxon>Eukaryota</taxon>
        <taxon>Viridiplantae</taxon>
        <taxon>Streptophyta</taxon>
        <taxon>Embryophyta</taxon>
        <taxon>Tracheophyta</taxon>
        <taxon>Spermatophyta</taxon>
        <taxon>Magnoliopsida</taxon>
        <taxon>eudicotyledons</taxon>
        <taxon>Gunneridae</taxon>
        <taxon>Pentapetalae</taxon>
        <taxon>asterids</taxon>
        <taxon>lamiids</taxon>
        <taxon>Solanales</taxon>
        <taxon>Solanaceae</taxon>
        <taxon>Solanoideae</taxon>
        <taxon>Datureae</taxon>
        <taxon>Datura</taxon>
    </lineage>
</organism>
<reference evidence="2 3" key="1">
    <citation type="journal article" date="2021" name="BMC Genomics">
        <title>Datura genome reveals duplications of psychoactive alkaloid biosynthetic genes and high mutation rate following tissue culture.</title>
        <authorList>
            <person name="Rajewski A."/>
            <person name="Carter-House D."/>
            <person name="Stajich J."/>
            <person name="Litt A."/>
        </authorList>
    </citation>
    <scope>NUCLEOTIDE SEQUENCE [LARGE SCALE GENOMIC DNA]</scope>
    <source>
        <strain evidence="2">AR-01</strain>
    </source>
</reference>
<proteinExistence type="predicted"/>
<feature type="compositionally biased region" description="Polar residues" evidence="1">
    <location>
        <begin position="158"/>
        <end position="181"/>
    </location>
</feature>
<dbReference type="EMBL" id="JACEIK010000455">
    <property type="protein sequence ID" value="MCD7457374.1"/>
    <property type="molecule type" value="Genomic_DNA"/>
</dbReference>
<keyword evidence="3" id="KW-1185">Reference proteome</keyword>
<feature type="region of interest" description="Disordered" evidence="1">
    <location>
        <begin position="113"/>
        <end position="181"/>
    </location>
</feature>
<evidence type="ECO:0000313" key="3">
    <source>
        <dbReference type="Proteomes" id="UP000823775"/>
    </source>
</evidence>
<dbReference type="Proteomes" id="UP000823775">
    <property type="component" value="Unassembled WGS sequence"/>
</dbReference>
<protein>
    <submittedName>
        <fullName evidence="2">Uncharacterized protein</fullName>
    </submittedName>
</protein>
<feature type="non-terminal residue" evidence="2">
    <location>
        <position position="1"/>
    </location>
</feature>
<feature type="compositionally biased region" description="Polar residues" evidence="1">
    <location>
        <begin position="113"/>
        <end position="134"/>
    </location>
</feature>
<comment type="caution">
    <text evidence="2">The sequence shown here is derived from an EMBL/GenBank/DDBJ whole genome shotgun (WGS) entry which is preliminary data.</text>
</comment>
<name>A0ABS8SFP8_DATST</name>
<accession>A0ABS8SFP8</accession>
<sequence>GRLFSGLGKPEGRGWKKMRFSPERWLEQVPLELALLTCTIWQQANILGGRLLEWKFLEYLLQNKTRRRGNVLLKEKTVDMENQSSPQELPVLCGLHMTRLIRLTCYDAQGQQVVEQRSSGTPAPESESPQTARQPHSAEKSRYSVSPYRRLPAHGISPSHSTGTLASEASSLSRTISSRDQ</sequence>
<gene>
    <name evidence="2" type="ORF">HAX54_034997</name>
</gene>
<evidence type="ECO:0000313" key="2">
    <source>
        <dbReference type="EMBL" id="MCD7457374.1"/>
    </source>
</evidence>
<evidence type="ECO:0000256" key="1">
    <source>
        <dbReference type="SAM" id="MobiDB-lite"/>
    </source>
</evidence>